<organism evidence="6 7">
    <name type="scientific">Hamiltosporidium magnivora</name>
    <dbReference type="NCBI Taxonomy" id="148818"/>
    <lineage>
        <taxon>Eukaryota</taxon>
        <taxon>Fungi</taxon>
        <taxon>Fungi incertae sedis</taxon>
        <taxon>Microsporidia</taxon>
        <taxon>Dubosqiidae</taxon>
        <taxon>Hamiltosporidium</taxon>
    </lineage>
</organism>
<dbReference type="CDD" id="cd12872">
    <property type="entry name" value="SPRY_Ash2"/>
    <property type="match status" value="1"/>
</dbReference>
<keyword evidence="7" id="KW-1185">Reference proteome</keyword>
<gene>
    <name evidence="6" type="ORF">CWI36_0090p0040</name>
    <name evidence="5" type="ORF">CWI36_0191p0050</name>
</gene>
<evidence type="ECO:0000259" key="4">
    <source>
        <dbReference type="PROSITE" id="PS50188"/>
    </source>
</evidence>
<dbReference type="InterPro" id="IPR001870">
    <property type="entry name" value="B30.2/SPRY"/>
</dbReference>
<dbReference type="EMBL" id="PITI01000191">
    <property type="protein sequence ID" value="TBU08038.1"/>
    <property type="molecule type" value="Genomic_DNA"/>
</dbReference>
<proteinExistence type="inferred from homology"/>
<keyword evidence="6" id="KW-0808">Transferase</keyword>
<evidence type="ECO:0000313" key="5">
    <source>
        <dbReference type="EMBL" id="TBU08038.1"/>
    </source>
</evidence>
<dbReference type="InterPro" id="IPR013320">
    <property type="entry name" value="ConA-like_dom_sf"/>
</dbReference>
<dbReference type="InterPro" id="IPR037353">
    <property type="entry name" value="ASH2"/>
</dbReference>
<feature type="domain" description="B30.2/SPRY" evidence="4">
    <location>
        <begin position="1"/>
        <end position="193"/>
    </location>
</feature>
<evidence type="ECO:0000256" key="2">
    <source>
        <dbReference type="ARBA" id="ARBA00023242"/>
    </source>
</evidence>
<dbReference type="SMART" id="SM00449">
    <property type="entry name" value="SPRY"/>
    <property type="match status" value="1"/>
</dbReference>
<evidence type="ECO:0000313" key="6">
    <source>
        <dbReference type="EMBL" id="TBU08861.1"/>
    </source>
</evidence>
<comment type="subcellular location">
    <subcellularLocation>
        <location evidence="1">Nucleus</location>
    </subcellularLocation>
</comment>
<dbReference type="GO" id="GO:0032259">
    <property type="term" value="P:methylation"/>
    <property type="evidence" value="ECO:0007669"/>
    <property type="project" value="UniProtKB-KW"/>
</dbReference>
<comment type="caution">
    <text evidence="6">The sequence shown here is derived from an EMBL/GenBank/DDBJ whole genome shotgun (WGS) entry which is preliminary data.</text>
</comment>
<evidence type="ECO:0000256" key="3">
    <source>
        <dbReference type="ARBA" id="ARBA00038149"/>
    </source>
</evidence>
<keyword evidence="6" id="KW-0489">Methyltransferase</keyword>
<dbReference type="Pfam" id="PF00622">
    <property type="entry name" value="SPRY"/>
    <property type="match status" value="1"/>
</dbReference>
<sequence length="200" mass="22382">MNLLDQRRTPKICISSELSHGGLEIYNNNLSLKGYGGYRSALSTHGLLSGNFYYEAQIESKSGNIRLGFGQKNTDIYAPAGYDKYSYSYGDANGYIFHNSVRKTYSDTFKYKDIIGVLLSINTEPTVLKDYTRSTLVLDSSLKFVSRFSFIKFFKNGEDLGIAFSNINPGIYHAVVSLYCGGEVSLNFGPFFAYPIDNHI</sequence>
<dbReference type="VEuPathDB" id="MicrosporidiaDB:CWI36_0090p0040"/>
<evidence type="ECO:0000256" key="1">
    <source>
        <dbReference type="ARBA" id="ARBA00004123"/>
    </source>
</evidence>
<dbReference type="PANTHER" id="PTHR10598:SF0">
    <property type="entry name" value="SET1_ASH2 HISTONE METHYLTRANSFERASE COMPLEX SUBUNIT ASH2"/>
    <property type="match status" value="1"/>
</dbReference>
<dbReference type="Proteomes" id="UP000291404">
    <property type="component" value="Unassembled WGS sequence"/>
</dbReference>
<dbReference type="InterPro" id="IPR043136">
    <property type="entry name" value="B30.2/SPRY_sf"/>
</dbReference>
<dbReference type="EMBL" id="PITI01000090">
    <property type="protein sequence ID" value="TBU08861.1"/>
    <property type="molecule type" value="Genomic_DNA"/>
</dbReference>
<comment type="similarity">
    <text evidence="3">Belongs to the cclA family.</text>
</comment>
<dbReference type="InterPro" id="IPR003877">
    <property type="entry name" value="SPRY_dom"/>
</dbReference>
<dbReference type="GO" id="GO:0048188">
    <property type="term" value="C:Set1C/COMPASS complex"/>
    <property type="evidence" value="ECO:0007669"/>
    <property type="project" value="InterPro"/>
</dbReference>
<dbReference type="PROSITE" id="PS50188">
    <property type="entry name" value="B302_SPRY"/>
    <property type="match status" value="1"/>
</dbReference>
<dbReference type="VEuPathDB" id="MicrosporidiaDB:CWI36_0191p0050"/>
<dbReference type="STRING" id="148818.A0A4Q9LN18"/>
<dbReference type="SUPFAM" id="SSF49899">
    <property type="entry name" value="Concanavalin A-like lectins/glucanases"/>
    <property type="match status" value="1"/>
</dbReference>
<dbReference type="AlphaFoldDB" id="A0A4Q9LN18"/>
<protein>
    <submittedName>
        <fullName evidence="6">Subunit ASH2 of Set1/Ash2 histone methyltransferase complex</fullName>
    </submittedName>
</protein>
<dbReference type="GO" id="GO:0000976">
    <property type="term" value="F:transcription cis-regulatory region binding"/>
    <property type="evidence" value="ECO:0007669"/>
    <property type="project" value="TreeGrafter"/>
</dbReference>
<dbReference type="VEuPathDB" id="MicrosporidiaDB:CWI39_2368p0010"/>
<name>A0A4Q9LN18_9MICR</name>
<evidence type="ECO:0000313" key="7">
    <source>
        <dbReference type="Proteomes" id="UP000291404"/>
    </source>
</evidence>
<dbReference type="Gene3D" id="2.60.120.920">
    <property type="match status" value="1"/>
</dbReference>
<accession>A0A4Q9LN18</accession>
<dbReference type="PANTHER" id="PTHR10598">
    <property type="entry name" value="SET1/ASH2 HISTONE METHYLTRANSFERASE COMPLEX SUBUNIT ASH2"/>
    <property type="match status" value="1"/>
</dbReference>
<dbReference type="GO" id="GO:0008168">
    <property type="term" value="F:methyltransferase activity"/>
    <property type="evidence" value="ECO:0007669"/>
    <property type="project" value="UniProtKB-KW"/>
</dbReference>
<keyword evidence="2" id="KW-0539">Nucleus</keyword>
<reference evidence="6 7" key="1">
    <citation type="submission" date="2017-12" db="EMBL/GenBank/DDBJ databases">
        <authorList>
            <person name="Pombert J.-F."/>
            <person name="Haag K.L."/>
            <person name="Ebert D."/>
        </authorList>
    </citation>
    <scope>NUCLEOTIDE SEQUENCE [LARGE SCALE GENOMIC DNA]</scope>
    <source>
        <strain evidence="6">BE-OM-2</strain>
    </source>
</reference>